<evidence type="ECO:0000259" key="3">
    <source>
        <dbReference type="Pfam" id="PF19289"/>
    </source>
</evidence>
<dbReference type="InterPro" id="IPR045570">
    <property type="entry name" value="Metalloprtase-TldD/E_cen_dom"/>
</dbReference>
<dbReference type="EMBL" id="VIKR01000002">
    <property type="protein sequence ID" value="TQV75389.1"/>
    <property type="molecule type" value="Genomic_DNA"/>
</dbReference>
<evidence type="ECO:0000313" key="5">
    <source>
        <dbReference type="EMBL" id="TQV75389.1"/>
    </source>
</evidence>
<comment type="caution">
    <text evidence="5">The sequence shown here is derived from an EMBL/GenBank/DDBJ whole genome shotgun (WGS) entry which is preliminary data.</text>
</comment>
<dbReference type="RefSeq" id="WP_142942003.1">
    <property type="nucleotide sequence ID" value="NZ_VIKR01000002.1"/>
</dbReference>
<dbReference type="Pfam" id="PF19290">
    <property type="entry name" value="PmbA_TldD_2nd"/>
    <property type="match status" value="1"/>
</dbReference>
<dbReference type="InterPro" id="IPR035068">
    <property type="entry name" value="TldD/PmbA_N"/>
</dbReference>
<dbReference type="InterPro" id="IPR045569">
    <property type="entry name" value="Metalloprtase-TldD/E_C"/>
</dbReference>
<evidence type="ECO:0000259" key="4">
    <source>
        <dbReference type="Pfam" id="PF19290"/>
    </source>
</evidence>
<dbReference type="InterPro" id="IPR036059">
    <property type="entry name" value="TldD/PmbA_sf"/>
</dbReference>
<dbReference type="Pfam" id="PF01523">
    <property type="entry name" value="PmbA_TldD_1st"/>
    <property type="match status" value="1"/>
</dbReference>
<dbReference type="OrthoDB" id="9803618at2"/>
<accession>A0A545TDU4</accession>
<dbReference type="AlphaFoldDB" id="A0A545TDU4"/>
<dbReference type="GO" id="GO:0005829">
    <property type="term" value="C:cytosol"/>
    <property type="evidence" value="ECO:0007669"/>
    <property type="project" value="TreeGrafter"/>
</dbReference>
<keyword evidence="5" id="KW-0378">Hydrolase</keyword>
<keyword evidence="5" id="KW-0645">Protease</keyword>
<dbReference type="NCBIfam" id="NF008268">
    <property type="entry name" value="PRK11040.1"/>
    <property type="match status" value="1"/>
</dbReference>
<protein>
    <submittedName>
        <fullName evidence="5">Metalloprotease PmbA</fullName>
    </submittedName>
</protein>
<feature type="domain" description="Metalloprotease TldD/E N-terminal" evidence="2">
    <location>
        <begin position="44"/>
        <end position="108"/>
    </location>
</feature>
<keyword evidence="5" id="KW-0482">Metalloprotease</keyword>
<dbReference type="Gene3D" id="3.30.2290.10">
    <property type="entry name" value="PmbA/TldD superfamily"/>
    <property type="match status" value="1"/>
</dbReference>
<name>A0A545TDU4_9GAMM</name>
<organism evidence="5 6">
    <name type="scientific">Aliikangiella marina</name>
    <dbReference type="NCBI Taxonomy" id="1712262"/>
    <lineage>
        <taxon>Bacteria</taxon>
        <taxon>Pseudomonadati</taxon>
        <taxon>Pseudomonadota</taxon>
        <taxon>Gammaproteobacteria</taxon>
        <taxon>Oceanospirillales</taxon>
        <taxon>Pleioneaceae</taxon>
        <taxon>Aliikangiella</taxon>
    </lineage>
</organism>
<dbReference type="Proteomes" id="UP000317839">
    <property type="component" value="Unassembled WGS sequence"/>
</dbReference>
<dbReference type="PANTHER" id="PTHR43421">
    <property type="entry name" value="METALLOPROTEASE PMBA"/>
    <property type="match status" value="1"/>
</dbReference>
<dbReference type="GO" id="GO:0006508">
    <property type="term" value="P:proteolysis"/>
    <property type="evidence" value="ECO:0007669"/>
    <property type="project" value="UniProtKB-KW"/>
</dbReference>
<feature type="domain" description="Metalloprotease TldD/E C-terminal" evidence="3">
    <location>
        <begin position="249"/>
        <end position="457"/>
    </location>
</feature>
<proteinExistence type="inferred from homology"/>
<dbReference type="SUPFAM" id="SSF111283">
    <property type="entry name" value="Putative modulator of DNA gyrase, PmbA/TldD"/>
    <property type="match status" value="1"/>
</dbReference>
<comment type="similarity">
    <text evidence="1">Belongs to the peptidase U62 family.</text>
</comment>
<dbReference type="InterPro" id="IPR002510">
    <property type="entry name" value="Metalloprtase-TldD/E_N"/>
</dbReference>
<evidence type="ECO:0000256" key="1">
    <source>
        <dbReference type="ARBA" id="ARBA00005836"/>
    </source>
</evidence>
<gene>
    <name evidence="5" type="primary">pmbA</name>
    <name evidence="5" type="ORF">FLL45_10690</name>
</gene>
<evidence type="ECO:0000259" key="2">
    <source>
        <dbReference type="Pfam" id="PF01523"/>
    </source>
</evidence>
<keyword evidence="6" id="KW-1185">Reference proteome</keyword>
<reference evidence="5 6" key="1">
    <citation type="submission" date="2019-06" db="EMBL/GenBank/DDBJ databases">
        <title>Draft genome of Aliikangiella marina GYP-15.</title>
        <authorList>
            <person name="Wang G."/>
        </authorList>
    </citation>
    <scope>NUCLEOTIDE SEQUENCE [LARGE SCALE GENOMIC DNA]</scope>
    <source>
        <strain evidence="5 6">GYP-15</strain>
    </source>
</reference>
<evidence type="ECO:0000313" key="6">
    <source>
        <dbReference type="Proteomes" id="UP000317839"/>
    </source>
</evidence>
<sequence>MADNKITTRQHTADEIDVAQELSQLESICHQLIDKAKSLGATEVDVGVGKDIGLSVQVRNQDVETLEYNRDNSFGLTVYFGQQKGTATTSDLSEAALTQTVEAACNIAKYTQADPASGLADESLMATKPVDLELDKPMGITADKAKELALECEQAGMSASSEISQSEGATFSSHRNIRFYANSHGFSAGVPSTRYSLSNVLIAEEEAGMQRDYWYTIARDATRLEPPEVVGKKAAQRVIARLGGHKISTRKCPVLMTPDIARGLIGSLSDAIQGSSIYRKSSFLLDKLNLQIFPEFVSMHEKPFKKQGFASTWFDNEGVATKEQFIVENGLLQTYLLTSYAARRLNMKPTGHAGGLHNIEVTASAGSFDSLVKQMERGLIVTEVMGQGVNLVNGDYSRGASGFWVENGEIQHFVQEITIAGNLADMFAGLVATGSDYDNRSSIYTGSWLIEEMTIAGS</sequence>
<feature type="domain" description="Metalloprotease TldD/E central" evidence="4">
    <location>
        <begin position="140"/>
        <end position="242"/>
    </location>
</feature>
<dbReference type="GO" id="GO:0008237">
    <property type="term" value="F:metallopeptidase activity"/>
    <property type="evidence" value="ECO:0007669"/>
    <property type="project" value="UniProtKB-KW"/>
</dbReference>
<dbReference type="Pfam" id="PF19289">
    <property type="entry name" value="PmbA_TldD_3rd"/>
    <property type="match status" value="1"/>
</dbReference>
<dbReference type="PANTHER" id="PTHR43421:SF1">
    <property type="entry name" value="METALLOPROTEASE PMBA"/>
    <property type="match status" value="1"/>
</dbReference>
<dbReference type="InterPro" id="IPR047657">
    <property type="entry name" value="PmbA"/>
</dbReference>